<keyword evidence="3" id="KW-1185">Reference proteome</keyword>
<sequence>MATTMFSPLLAPRPATDSRWEPMIRYAFSAHSYVITEKEADEIIHKEYWEDVDDFCEYMQAVNFGKPISGTTNVVLPSTLRIYTDGDLDLMDQGLFVEPPRDISDVESVVSNYFDYADQESDVESGATNPHTELVDEEEYDEPLPLYVPRTREEEPPVSEDPPAYVPPESELPPEVEVAPRIAEVEEEPVLSNPEFTVLHNLVCRLDRKILEAKRKLAKDLKSISPKDIMKRARKVDSRMEGLKYVSQNVLSKDRAARRFIATTVPRGR</sequence>
<protein>
    <submittedName>
        <fullName evidence="2">Uncharacterized protein</fullName>
    </submittedName>
</protein>
<feature type="region of interest" description="Disordered" evidence="1">
    <location>
        <begin position="151"/>
        <end position="173"/>
    </location>
</feature>
<comment type="caution">
    <text evidence="2">The sequence shown here is derived from an EMBL/GenBank/DDBJ whole genome shotgun (WGS) entry which is preliminary data.</text>
</comment>
<dbReference type="Proteomes" id="UP001465668">
    <property type="component" value="Unassembled WGS sequence"/>
</dbReference>
<name>A0ABR2XHR5_9PEZI</name>
<evidence type="ECO:0000313" key="3">
    <source>
        <dbReference type="Proteomes" id="UP001465668"/>
    </source>
</evidence>
<reference evidence="2 3" key="1">
    <citation type="submission" date="2024-02" db="EMBL/GenBank/DDBJ databases">
        <title>First draft genome assembly of two strains of Seiridium cardinale.</title>
        <authorList>
            <person name="Emiliani G."/>
            <person name="Scali E."/>
        </authorList>
    </citation>
    <scope>NUCLEOTIDE SEQUENCE [LARGE SCALE GENOMIC DNA]</scope>
    <source>
        <strain evidence="2 3">BM-138-000479</strain>
    </source>
</reference>
<organism evidence="2 3">
    <name type="scientific">Seiridium cardinale</name>
    <dbReference type="NCBI Taxonomy" id="138064"/>
    <lineage>
        <taxon>Eukaryota</taxon>
        <taxon>Fungi</taxon>
        <taxon>Dikarya</taxon>
        <taxon>Ascomycota</taxon>
        <taxon>Pezizomycotina</taxon>
        <taxon>Sordariomycetes</taxon>
        <taxon>Xylariomycetidae</taxon>
        <taxon>Amphisphaeriales</taxon>
        <taxon>Sporocadaceae</taxon>
        <taxon>Seiridium</taxon>
    </lineage>
</organism>
<evidence type="ECO:0000256" key="1">
    <source>
        <dbReference type="SAM" id="MobiDB-lite"/>
    </source>
</evidence>
<gene>
    <name evidence="2" type="ORF">SCAR479_10127</name>
</gene>
<proteinExistence type="predicted"/>
<accession>A0ABR2XHR5</accession>
<evidence type="ECO:0000313" key="2">
    <source>
        <dbReference type="EMBL" id="KAK9773210.1"/>
    </source>
</evidence>
<dbReference type="EMBL" id="JARVKM010000053">
    <property type="protein sequence ID" value="KAK9773210.1"/>
    <property type="molecule type" value="Genomic_DNA"/>
</dbReference>